<protein>
    <submittedName>
        <fullName evidence="2">Uncharacterized protein</fullName>
    </submittedName>
</protein>
<feature type="compositionally biased region" description="Acidic residues" evidence="1">
    <location>
        <begin position="65"/>
        <end position="74"/>
    </location>
</feature>
<evidence type="ECO:0000256" key="1">
    <source>
        <dbReference type="SAM" id="MobiDB-lite"/>
    </source>
</evidence>
<name>A6G109_9BACT</name>
<organism evidence="2 3">
    <name type="scientific">Plesiocystis pacifica SIR-1</name>
    <dbReference type="NCBI Taxonomy" id="391625"/>
    <lineage>
        <taxon>Bacteria</taxon>
        <taxon>Pseudomonadati</taxon>
        <taxon>Myxococcota</taxon>
        <taxon>Polyangia</taxon>
        <taxon>Nannocystales</taxon>
        <taxon>Nannocystaceae</taxon>
        <taxon>Plesiocystis</taxon>
    </lineage>
</organism>
<sequence>MMASEVSSVVRPMTPRALFWSLHFGLAFMAIACVRGQPAGGEYEPSVDRDTSEAREPARASTDKPDEEADDAEQNDSLARGPADEEPDEEEASEGDSDESVEAVVAVAEVEGEESLEDDDDEPDEPFEPSVLDDADSDLD</sequence>
<gene>
    <name evidence="2" type="ORF">PPSIR1_42089</name>
</gene>
<proteinExistence type="predicted"/>
<keyword evidence="3" id="KW-1185">Reference proteome</keyword>
<dbReference type="EMBL" id="ABCS01000010">
    <property type="protein sequence ID" value="EDM80547.1"/>
    <property type="molecule type" value="Genomic_DNA"/>
</dbReference>
<comment type="caution">
    <text evidence="2">The sequence shown here is derived from an EMBL/GenBank/DDBJ whole genome shotgun (WGS) entry which is preliminary data.</text>
</comment>
<reference evidence="2 3" key="1">
    <citation type="submission" date="2007-06" db="EMBL/GenBank/DDBJ databases">
        <authorList>
            <person name="Shimkets L."/>
            <person name="Ferriera S."/>
            <person name="Johnson J."/>
            <person name="Kravitz S."/>
            <person name="Beeson K."/>
            <person name="Sutton G."/>
            <person name="Rogers Y.-H."/>
            <person name="Friedman R."/>
            <person name="Frazier M."/>
            <person name="Venter J.C."/>
        </authorList>
    </citation>
    <scope>NUCLEOTIDE SEQUENCE [LARGE SCALE GENOMIC DNA]</scope>
    <source>
        <strain evidence="2 3">SIR-1</strain>
    </source>
</reference>
<evidence type="ECO:0000313" key="2">
    <source>
        <dbReference type="EMBL" id="EDM80547.1"/>
    </source>
</evidence>
<evidence type="ECO:0000313" key="3">
    <source>
        <dbReference type="Proteomes" id="UP000005801"/>
    </source>
</evidence>
<feature type="compositionally biased region" description="Basic and acidic residues" evidence="1">
    <location>
        <begin position="46"/>
        <end position="64"/>
    </location>
</feature>
<feature type="region of interest" description="Disordered" evidence="1">
    <location>
        <begin position="38"/>
        <end position="140"/>
    </location>
</feature>
<feature type="compositionally biased region" description="Acidic residues" evidence="1">
    <location>
        <begin position="110"/>
        <end position="140"/>
    </location>
</feature>
<dbReference type="Proteomes" id="UP000005801">
    <property type="component" value="Unassembled WGS sequence"/>
</dbReference>
<dbReference type="STRING" id="391625.PPSIR1_42089"/>
<dbReference type="AlphaFoldDB" id="A6G109"/>
<feature type="compositionally biased region" description="Acidic residues" evidence="1">
    <location>
        <begin position="84"/>
        <end position="101"/>
    </location>
</feature>
<accession>A6G109</accession>